<dbReference type="Pfam" id="PF00271">
    <property type="entry name" value="Helicase_C"/>
    <property type="match status" value="1"/>
</dbReference>
<feature type="non-terminal residue" evidence="3">
    <location>
        <position position="118"/>
    </location>
</feature>
<evidence type="ECO:0000259" key="2">
    <source>
        <dbReference type="PROSITE" id="PS51194"/>
    </source>
</evidence>
<feature type="compositionally biased region" description="Polar residues" evidence="1">
    <location>
        <begin position="99"/>
        <end position="111"/>
    </location>
</feature>
<proteinExistence type="predicted"/>
<accession>S7RCF2</accession>
<evidence type="ECO:0000256" key="1">
    <source>
        <dbReference type="SAM" id="MobiDB-lite"/>
    </source>
</evidence>
<dbReference type="OrthoDB" id="10261556at2759"/>
<dbReference type="EMBL" id="KB469376">
    <property type="protein sequence ID" value="EPQ50064.1"/>
    <property type="molecule type" value="Genomic_DNA"/>
</dbReference>
<protein>
    <recommendedName>
        <fullName evidence="2">Helicase C-terminal domain-containing protein</fullName>
    </recommendedName>
</protein>
<evidence type="ECO:0000313" key="4">
    <source>
        <dbReference type="Proteomes" id="UP000030669"/>
    </source>
</evidence>
<dbReference type="Proteomes" id="UP000030669">
    <property type="component" value="Unassembled WGS sequence"/>
</dbReference>
<dbReference type="SUPFAM" id="SSF52540">
    <property type="entry name" value="P-loop containing nucleoside triphosphate hydrolases"/>
    <property type="match status" value="1"/>
</dbReference>
<dbReference type="GeneID" id="19307772"/>
<sequence>MSDEYRWDKTDDLRNACIVGLCCTDSFGMGVDLRDIEVVVQWKATCTMCTLWQRFGRGARDFSLTALAVLIVEPKHFDEEKKKAADAKRKRAEKKKTMAQRQPLTSLNGTRTAKRRRV</sequence>
<dbReference type="PROSITE" id="PS51194">
    <property type="entry name" value="HELICASE_CTER"/>
    <property type="match status" value="1"/>
</dbReference>
<name>S7RCF2_GLOTA</name>
<gene>
    <name evidence="3" type="ORF">GLOTRDRAFT_67173</name>
</gene>
<feature type="region of interest" description="Disordered" evidence="1">
    <location>
        <begin position="78"/>
        <end position="118"/>
    </location>
</feature>
<dbReference type="Gene3D" id="3.40.50.300">
    <property type="entry name" value="P-loop containing nucleotide triphosphate hydrolases"/>
    <property type="match status" value="1"/>
</dbReference>
<dbReference type="HOGENOM" id="CLU_001103_19_3_1"/>
<dbReference type="InterPro" id="IPR027417">
    <property type="entry name" value="P-loop_NTPase"/>
</dbReference>
<reference evidence="3 4" key="1">
    <citation type="journal article" date="2012" name="Science">
        <title>The Paleozoic origin of enzymatic lignin decomposition reconstructed from 31 fungal genomes.</title>
        <authorList>
            <person name="Floudas D."/>
            <person name="Binder M."/>
            <person name="Riley R."/>
            <person name="Barry K."/>
            <person name="Blanchette R.A."/>
            <person name="Henrissat B."/>
            <person name="Martinez A.T."/>
            <person name="Otillar R."/>
            <person name="Spatafora J.W."/>
            <person name="Yadav J.S."/>
            <person name="Aerts A."/>
            <person name="Benoit I."/>
            <person name="Boyd A."/>
            <person name="Carlson A."/>
            <person name="Copeland A."/>
            <person name="Coutinho P.M."/>
            <person name="de Vries R.P."/>
            <person name="Ferreira P."/>
            <person name="Findley K."/>
            <person name="Foster B."/>
            <person name="Gaskell J."/>
            <person name="Glotzer D."/>
            <person name="Gorecki P."/>
            <person name="Heitman J."/>
            <person name="Hesse C."/>
            <person name="Hori C."/>
            <person name="Igarashi K."/>
            <person name="Jurgens J.A."/>
            <person name="Kallen N."/>
            <person name="Kersten P."/>
            <person name="Kohler A."/>
            <person name="Kuees U."/>
            <person name="Kumar T.K.A."/>
            <person name="Kuo A."/>
            <person name="LaButti K."/>
            <person name="Larrondo L.F."/>
            <person name="Lindquist E."/>
            <person name="Ling A."/>
            <person name="Lombard V."/>
            <person name="Lucas S."/>
            <person name="Lundell T."/>
            <person name="Martin R."/>
            <person name="McLaughlin D.J."/>
            <person name="Morgenstern I."/>
            <person name="Morin E."/>
            <person name="Murat C."/>
            <person name="Nagy L.G."/>
            <person name="Nolan M."/>
            <person name="Ohm R.A."/>
            <person name="Patyshakuliyeva A."/>
            <person name="Rokas A."/>
            <person name="Ruiz-Duenas F.J."/>
            <person name="Sabat G."/>
            <person name="Salamov A."/>
            <person name="Samejima M."/>
            <person name="Schmutz J."/>
            <person name="Slot J.C."/>
            <person name="St John F."/>
            <person name="Stenlid J."/>
            <person name="Sun H."/>
            <person name="Sun S."/>
            <person name="Syed K."/>
            <person name="Tsang A."/>
            <person name="Wiebenga A."/>
            <person name="Young D."/>
            <person name="Pisabarro A."/>
            <person name="Eastwood D.C."/>
            <person name="Martin F."/>
            <person name="Cullen D."/>
            <person name="Grigoriev I.V."/>
            <person name="Hibbett D.S."/>
        </authorList>
    </citation>
    <scope>NUCLEOTIDE SEQUENCE [LARGE SCALE GENOMIC DNA]</scope>
    <source>
        <strain evidence="3 4">ATCC 11539</strain>
    </source>
</reference>
<feature type="domain" description="Helicase C-terminal" evidence="2">
    <location>
        <begin position="1"/>
        <end position="110"/>
    </location>
</feature>
<dbReference type="InterPro" id="IPR001650">
    <property type="entry name" value="Helicase_C-like"/>
</dbReference>
<evidence type="ECO:0000313" key="3">
    <source>
        <dbReference type="EMBL" id="EPQ50064.1"/>
    </source>
</evidence>
<dbReference type="KEGG" id="gtr:GLOTRDRAFT_67173"/>
<keyword evidence="4" id="KW-1185">Reference proteome</keyword>
<feature type="compositionally biased region" description="Basic and acidic residues" evidence="1">
    <location>
        <begin position="78"/>
        <end position="87"/>
    </location>
</feature>
<dbReference type="RefSeq" id="XP_007871480.1">
    <property type="nucleotide sequence ID" value="XM_007873289.1"/>
</dbReference>
<organism evidence="3 4">
    <name type="scientific">Gloeophyllum trabeum (strain ATCC 11539 / FP-39264 / Madison 617)</name>
    <name type="common">Brown rot fungus</name>
    <dbReference type="NCBI Taxonomy" id="670483"/>
    <lineage>
        <taxon>Eukaryota</taxon>
        <taxon>Fungi</taxon>
        <taxon>Dikarya</taxon>
        <taxon>Basidiomycota</taxon>
        <taxon>Agaricomycotina</taxon>
        <taxon>Agaricomycetes</taxon>
        <taxon>Gloeophyllales</taxon>
        <taxon>Gloeophyllaceae</taxon>
        <taxon>Gloeophyllum</taxon>
    </lineage>
</organism>
<dbReference type="AlphaFoldDB" id="S7RCF2"/>
<feature type="compositionally biased region" description="Basic residues" evidence="1">
    <location>
        <begin position="88"/>
        <end position="98"/>
    </location>
</feature>
<dbReference type="STRING" id="670483.S7RCF2"/>